<dbReference type="Proteomes" id="UP000254134">
    <property type="component" value="Unassembled WGS sequence"/>
</dbReference>
<sequence length="63" mass="7106">MSTERIEVFTASGRDKYEGPDWTWRDNDNFLLVCNRRTGVVVRYPWSSVESVCSYPSAGGGEA</sequence>
<keyword evidence="2" id="KW-1185">Reference proteome</keyword>
<evidence type="ECO:0000313" key="2">
    <source>
        <dbReference type="Proteomes" id="UP000254134"/>
    </source>
</evidence>
<reference evidence="1 2" key="1">
    <citation type="submission" date="2018-07" db="EMBL/GenBank/DDBJ databases">
        <title>High-quality-draft genome sequence of Gaiella occulta.</title>
        <authorList>
            <person name="Severino R."/>
            <person name="Froufe H.J.C."/>
            <person name="Rainey F.A."/>
            <person name="Barroso C."/>
            <person name="Albuquerque L."/>
            <person name="Lobo-Da-Cunha A."/>
            <person name="Da Costa M.S."/>
            <person name="Egas C."/>
        </authorList>
    </citation>
    <scope>NUCLEOTIDE SEQUENCE [LARGE SCALE GENOMIC DNA]</scope>
    <source>
        <strain evidence="1 2">F2-233</strain>
    </source>
</reference>
<accession>A0A7M2YT57</accession>
<organism evidence="1 2">
    <name type="scientific">Gaiella occulta</name>
    <dbReference type="NCBI Taxonomy" id="1002870"/>
    <lineage>
        <taxon>Bacteria</taxon>
        <taxon>Bacillati</taxon>
        <taxon>Actinomycetota</taxon>
        <taxon>Thermoleophilia</taxon>
        <taxon>Gaiellales</taxon>
        <taxon>Gaiellaceae</taxon>
        <taxon>Gaiella</taxon>
    </lineage>
</organism>
<reference evidence="2" key="2">
    <citation type="journal article" date="2019" name="MicrobiologyOpen">
        <title>High-quality draft genome sequence of Gaiella occulta isolated from a 150 meter deep mineral water borehole and comparison with the genome sequences of other deep-branching lineages of the phylum Actinobacteria.</title>
        <authorList>
            <person name="Severino R."/>
            <person name="Froufe H.J.C."/>
            <person name="Barroso C."/>
            <person name="Albuquerque L."/>
            <person name="Lobo-da-Cunha A."/>
            <person name="da Costa M.S."/>
            <person name="Egas C."/>
        </authorList>
    </citation>
    <scope>NUCLEOTIDE SEQUENCE [LARGE SCALE GENOMIC DNA]</scope>
    <source>
        <strain evidence="2">F2-233</strain>
    </source>
</reference>
<gene>
    <name evidence="1" type="ORF">Gocc_2942</name>
</gene>
<comment type="caution">
    <text evidence="1">The sequence shown here is derived from an EMBL/GenBank/DDBJ whole genome shotgun (WGS) entry which is preliminary data.</text>
</comment>
<name>A0A7M2YT57_9ACTN</name>
<protein>
    <submittedName>
        <fullName evidence="1">Uncharacterized protein</fullName>
    </submittedName>
</protein>
<dbReference type="AlphaFoldDB" id="A0A7M2YT57"/>
<proteinExistence type="predicted"/>
<dbReference type="EMBL" id="QQZY01000010">
    <property type="protein sequence ID" value="RDI73342.1"/>
    <property type="molecule type" value="Genomic_DNA"/>
</dbReference>
<evidence type="ECO:0000313" key="1">
    <source>
        <dbReference type="EMBL" id="RDI73342.1"/>
    </source>
</evidence>